<feature type="transmembrane region" description="Helical" evidence="1">
    <location>
        <begin position="202"/>
        <end position="221"/>
    </location>
</feature>
<keyword evidence="1" id="KW-0472">Membrane</keyword>
<sequence>MFSGMLFIFTPLCIGYLFPISDTKKLNIINRATSWLIYVILFLMGLSLAALDNFGSHFKTIITVTATFFIVIGGCNLLCLPLIDKFMPLQTEQLKNQLPLSSMAMESLKLIAVVGSGLVLGLLLPIGLGWVETASEWILIILLFFIGIQLRNSGLTLKQILVNKQGMTIAAIIVASSMVGGIIGALILDISPYKGLAIASGFGWYSLAGILIGDAFGPVYGGASFMIELLRELVALVMIPMLIGKRPCTAIGYAGATAMDFTLPIIQSSGGVRCVPVAIVSGFILSLLVPVLMLFFVSLAGRSQEKPIYSCILACKHLPGSRNFCPA</sequence>
<feature type="transmembrane region" description="Helical" evidence="1">
    <location>
        <begin position="61"/>
        <end position="83"/>
    </location>
</feature>
<feature type="transmembrane region" description="Helical" evidence="1">
    <location>
        <begin position="169"/>
        <end position="190"/>
    </location>
</feature>
<gene>
    <name evidence="2" type="ORF">JCM19240_1079</name>
</gene>
<keyword evidence="1" id="KW-1133">Transmembrane helix</keyword>
<dbReference type="InterPro" id="IPR005642">
    <property type="entry name" value="LysO"/>
</dbReference>
<name>A0A090T2I6_9VIBR</name>
<feature type="transmembrane region" description="Helical" evidence="1">
    <location>
        <begin position="275"/>
        <end position="297"/>
    </location>
</feature>
<dbReference type="GO" id="GO:0015661">
    <property type="term" value="F:L-lysine efflux transmembrane transporter activity"/>
    <property type="evidence" value="ECO:0007669"/>
    <property type="project" value="InterPro"/>
</dbReference>
<dbReference type="PANTHER" id="PTHR35804">
    <property type="entry name" value="LYSINE EXPORTER LYSO"/>
    <property type="match status" value="1"/>
</dbReference>
<evidence type="ECO:0000256" key="1">
    <source>
        <dbReference type="SAM" id="Phobius"/>
    </source>
</evidence>
<organism evidence="2 3">
    <name type="scientific">Vibrio maritimus</name>
    <dbReference type="NCBI Taxonomy" id="990268"/>
    <lineage>
        <taxon>Bacteria</taxon>
        <taxon>Pseudomonadati</taxon>
        <taxon>Pseudomonadota</taxon>
        <taxon>Gammaproteobacteria</taxon>
        <taxon>Vibrionales</taxon>
        <taxon>Vibrionaceae</taxon>
        <taxon>Vibrio</taxon>
    </lineage>
</organism>
<feature type="transmembrane region" description="Helical" evidence="1">
    <location>
        <begin position="110"/>
        <end position="131"/>
    </location>
</feature>
<dbReference type="AlphaFoldDB" id="A0A090T2I6"/>
<feature type="transmembrane region" description="Helical" evidence="1">
    <location>
        <begin position="35"/>
        <end position="55"/>
    </location>
</feature>
<feature type="transmembrane region" description="Helical" evidence="1">
    <location>
        <begin position="233"/>
        <end position="255"/>
    </location>
</feature>
<reference evidence="2 3" key="2">
    <citation type="submission" date="2014-09" db="EMBL/GenBank/DDBJ databases">
        <authorList>
            <consortium name="NBRP consortium"/>
            <person name="Sawabe T."/>
            <person name="Meirelles P."/>
            <person name="Nakanishi M."/>
            <person name="Sayaka M."/>
            <person name="Hattori M."/>
            <person name="Ohkuma M."/>
        </authorList>
    </citation>
    <scope>NUCLEOTIDE SEQUENCE [LARGE SCALE GENOMIC DNA]</scope>
    <source>
        <strain evidence="2 3">JCM 19240</strain>
    </source>
</reference>
<dbReference type="Pfam" id="PF03956">
    <property type="entry name" value="Lys_export"/>
    <property type="match status" value="1"/>
</dbReference>
<comment type="caution">
    <text evidence="2">The sequence shown here is derived from an EMBL/GenBank/DDBJ whole genome shotgun (WGS) entry which is preliminary data.</text>
</comment>
<keyword evidence="3" id="KW-1185">Reference proteome</keyword>
<reference evidence="2 3" key="1">
    <citation type="submission" date="2014-09" db="EMBL/GenBank/DDBJ databases">
        <title>Vibrio maritimus JCM 19240. (C210) whole genome shotgun sequence.</title>
        <authorList>
            <person name="Sawabe T."/>
            <person name="Meirelles P."/>
            <person name="Nakanishi M."/>
            <person name="Sayaka M."/>
            <person name="Hattori M."/>
            <person name="Ohkuma M."/>
        </authorList>
    </citation>
    <scope>NUCLEOTIDE SEQUENCE [LARGE SCALE GENOMIC DNA]</scope>
    <source>
        <strain evidence="2 3">JCM 19240</strain>
    </source>
</reference>
<protein>
    <submittedName>
        <fullName evidence="2">Putative surface protein</fullName>
    </submittedName>
</protein>
<evidence type="ECO:0000313" key="2">
    <source>
        <dbReference type="EMBL" id="GAL34171.1"/>
    </source>
</evidence>
<feature type="transmembrane region" description="Helical" evidence="1">
    <location>
        <begin position="6"/>
        <end position="23"/>
    </location>
</feature>
<dbReference type="OrthoDB" id="5451742at2"/>
<dbReference type="Proteomes" id="UP000029224">
    <property type="component" value="Unassembled WGS sequence"/>
</dbReference>
<dbReference type="EMBL" id="BBMT01000004">
    <property type="protein sequence ID" value="GAL34171.1"/>
    <property type="molecule type" value="Genomic_DNA"/>
</dbReference>
<evidence type="ECO:0000313" key="3">
    <source>
        <dbReference type="Proteomes" id="UP000029224"/>
    </source>
</evidence>
<accession>A0A090T2I6</accession>
<dbReference type="PANTHER" id="PTHR35804:SF1">
    <property type="entry name" value="LYSINE EXPORTER LYSO"/>
    <property type="match status" value="1"/>
</dbReference>
<dbReference type="GO" id="GO:0005886">
    <property type="term" value="C:plasma membrane"/>
    <property type="evidence" value="ECO:0007669"/>
    <property type="project" value="TreeGrafter"/>
</dbReference>
<keyword evidence="1" id="KW-0812">Transmembrane</keyword>
<feature type="transmembrane region" description="Helical" evidence="1">
    <location>
        <begin position="137"/>
        <end position="157"/>
    </location>
</feature>
<proteinExistence type="predicted"/>